<dbReference type="Gene3D" id="3.20.20.10">
    <property type="entry name" value="Alanine racemase"/>
    <property type="match status" value="1"/>
</dbReference>
<feature type="binding site" evidence="5">
    <location>
        <position position="162"/>
    </location>
    <ligand>
        <name>substrate</name>
    </ligand>
</feature>
<dbReference type="Gene3D" id="2.40.37.10">
    <property type="entry name" value="Lyase, Ornithine Decarboxylase, Chain A, domain 1"/>
    <property type="match status" value="1"/>
</dbReference>
<evidence type="ECO:0000256" key="1">
    <source>
        <dbReference type="ARBA" id="ARBA00001933"/>
    </source>
</evidence>
<dbReference type="PANTHER" id="PTHR30511">
    <property type="entry name" value="ALANINE RACEMASE"/>
    <property type="match status" value="1"/>
</dbReference>
<feature type="modified residue" description="N6-(pyridoxal phosphate)lysine" evidence="4">
    <location>
        <position position="53"/>
    </location>
</feature>
<accession>A0A1M7TAR7</accession>
<dbReference type="Pfam" id="PF00842">
    <property type="entry name" value="Ala_racemase_C"/>
    <property type="match status" value="1"/>
</dbReference>
<keyword evidence="3" id="KW-0413">Isomerase</keyword>
<dbReference type="SUPFAM" id="SSF51419">
    <property type="entry name" value="PLP-binding barrel"/>
    <property type="match status" value="1"/>
</dbReference>
<sequence>MQHIDFNHQSSQTTKNSLVALKNNFIFLEQEAKKFNKNFNHGFFQNSVLPIIKANAYGHGLETIGRSLFQHNVRCFGVGTSLEAVKLKSTLAQNSEFDEQLKIISLLGVKGKDEAYLCVKHKILPLIGTKEELELLLSCLNQESGLKTPFPVALKFNTGMSRLGFNFDDANALREYLKQNTCLKPVLLASHLACADEIEQNSLEKTIQQAQIFSEIVNTFHASWQDITASLCNSAGLLNHAQISPHLKIKTPQLFRPGIALYGINPFYGTELEKNATALEPVMQVLAPVLTVRTLKKGDEVSYGGTFVAPSNMRVAVLGIGYADGLLRSVAKFNQLNHQANATDYAHFILHGRKVRLLGRICMQMCVVDISDIPEGQVKIGDQAFILGGEKENMVKAEQLAKWGETIAYELLCSLGGR</sequence>
<dbReference type="PRINTS" id="PR00992">
    <property type="entry name" value="ALARACEMASE"/>
</dbReference>
<evidence type="ECO:0000256" key="5">
    <source>
        <dbReference type="PIRSR" id="PIRSR600821-52"/>
    </source>
</evidence>
<reference evidence="7 8" key="1">
    <citation type="submission" date="2016-12" db="EMBL/GenBank/DDBJ databases">
        <authorList>
            <person name="Song W.-J."/>
            <person name="Kurnit D.M."/>
        </authorList>
    </citation>
    <scope>NUCLEOTIDE SEQUENCE [LARGE SCALE GENOMIC DNA]</scope>
    <source>
        <strain evidence="7 8">DSM 11393</strain>
    </source>
</reference>
<dbReference type="SMART" id="SM01005">
    <property type="entry name" value="Ala_racemase_C"/>
    <property type="match status" value="1"/>
</dbReference>
<dbReference type="Proteomes" id="UP000186469">
    <property type="component" value="Unassembled WGS sequence"/>
</dbReference>
<dbReference type="GO" id="GO:0005829">
    <property type="term" value="C:cytosol"/>
    <property type="evidence" value="ECO:0007669"/>
    <property type="project" value="TreeGrafter"/>
</dbReference>
<comment type="cofactor">
    <cofactor evidence="1 4">
        <name>pyridoxal 5'-phosphate</name>
        <dbReference type="ChEBI" id="CHEBI:597326"/>
    </cofactor>
</comment>
<proteinExistence type="predicted"/>
<evidence type="ECO:0000256" key="4">
    <source>
        <dbReference type="PIRSR" id="PIRSR600821-50"/>
    </source>
</evidence>
<evidence type="ECO:0000313" key="8">
    <source>
        <dbReference type="Proteomes" id="UP000186469"/>
    </source>
</evidence>
<evidence type="ECO:0000256" key="3">
    <source>
        <dbReference type="ARBA" id="ARBA00023235"/>
    </source>
</evidence>
<evidence type="ECO:0000313" key="7">
    <source>
        <dbReference type="EMBL" id="SHN67747.1"/>
    </source>
</evidence>
<dbReference type="EMBL" id="FRDI01000009">
    <property type="protein sequence ID" value="SHN67747.1"/>
    <property type="molecule type" value="Genomic_DNA"/>
</dbReference>
<dbReference type="InterPro" id="IPR009006">
    <property type="entry name" value="Ala_racemase/Decarboxylase_C"/>
</dbReference>
<dbReference type="NCBIfam" id="TIGR00492">
    <property type="entry name" value="alr"/>
    <property type="match status" value="1"/>
</dbReference>
<dbReference type="SUPFAM" id="SSF50621">
    <property type="entry name" value="Alanine racemase C-terminal domain-like"/>
    <property type="match status" value="1"/>
</dbReference>
<dbReference type="STRING" id="1121455.SAMN02745728_01781"/>
<evidence type="ECO:0000259" key="6">
    <source>
        <dbReference type="SMART" id="SM01005"/>
    </source>
</evidence>
<dbReference type="InterPro" id="IPR011079">
    <property type="entry name" value="Ala_racemase_C"/>
</dbReference>
<dbReference type="InterPro" id="IPR001608">
    <property type="entry name" value="Ala_racemase_N"/>
</dbReference>
<dbReference type="CDD" id="cd00430">
    <property type="entry name" value="PLPDE_III_AR"/>
    <property type="match status" value="1"/>
</dbReference>
<dbReference type="InterPro" id="IPR029066">
    <property type="entry name" value="PLP-binding_barrel"/>
</dbReference>
<dbReference type="RefSeq" id="WP_072697470.1">
    <property type="nucleotide sequence ID" value="NZ_FRDI01000009.1"/>
</dbReference>
<name>A0A1M7TAR7_9BACT</name>
<dbReference type="GO" id="GO:0030170">
    <property type="term" value="F:pyridoxal phosphate binding"/>
    <property type="evidence" value="ECO:0007669"/>
    <property type="project" value="TreeGrafter"/>
</dbReference>
<feature type="binding site" evidence="5">
    <location>
        <position position="363"/>
    </location>
    <ligand>
        <name>substrate</name>
    </ligand>
</feature>
<organism evidence="7 8">
    <name type="scientific">Desulfovibrio litoralis DSM 11393</name>
    <dbReference type="NCBI Taxonomy" id="1121455"/>
    <lineage>
        <taxon>Bacteria</taxon>
        <taxon>Pseudomonadati</taxon>
        <taxon>Thermodesulfobacteriota</taxon>
        <taxon>Desulfovibrionia</taxon>
        <taxon>Desulfovibrionales</taxon>
        <taxon>Desulfovibrionaceae</taxon>
        <taxon>Desulfovibrio</taxon>
    </lineage>
</organism>
<dbReference type="GO" id="GO:0006522">
    <property type="term" value="P:alanine metabolic process"/>
    <property type="evidence" value="ECO:0007669"/>
    <property type="project" value="InterPro"/>
</dbReference>
<dbReference type="AlphaFoldDB" id="A0A1M7TAR7"/>
<dbReference type="OrthoDB" id="9813814at2"/>
<dbReference type="PANTHER" id="PTHR30511:SF0">
    <property type="entry name" value="ALANINE RACEMASE, CATABOLIC-RELATED"/>
    <property type="match status" value="1"/>
</dbReference>
<gene>
    <name evidence="7" type="ORF">SAMN02745728_01781</name>
</gene>
<feature type="domain" description="Alanine racemase C-terminal" evidence="6">
    <location>
        <begin position="282"/>
        <end position="418"/>
    </location>
</feature>
<dbReference type="GO" id="GO:0008784">
    <property type="term" value="F:alanine racemase activity"/>
    <property type="evidence" value="ECO:0007669"/>
    <property type="project" value="InterPro"/>
</dbReference>
<keyword evidence="2 4" id="KW-0663">Pyridoxal phosphate</keyword>
<dbReference type="Pfam" id="PF01168">
    <property type="entry name" value="Ala_racemase_N"/>
    <property type="match status" value="1"/>
</dbReference>
<dbReference type="InterPro" id="IPR000821">
    <property type="entry name" value="Ala_racemase"/>
</dbReference>
<evidence type="ECO:0000256" key="2">
    <source>
        <dbReference type="ARBA" id="ARBA00022898"/>
    </source>
</evidence>
<keyword evidence="8" id="KW-1185">Reference proteome</keyword>
<protein>
    <submittedName>
        <fullName evidence="7">Alanine racemase</fullName>
    </submittedName>
</protein>